<feature type="domain" description="DUF58" evidence="1">
    <location>
        <begin position="37"/>
        <end position="208"/>
    </location>
</feature>
<accession>A0A1X0A2J8</accession>
<name>A0A1X0A2J8_MYCAN</name>
<gene>
    <name evidence="2" type="ORF">BST12_05825</name>
</gene>
<protein>
    <recommendedName>
        <fullName evidence="1">DUF58 domain-containing protein</fullName>
    </recommendedName>
</protein>
<dbReference type="InterPro" id="IPR002881">
    <property type="entry name" value="DUF58"/>
</dbReference>
<dbReference type="EMBL" id="MVHE01000005">
    <property type="protein sequence ID" value="ORA24291.1"/>
    <property type="molecule type" value="Genomic_DNA"/>
</dbReference>
<evidence type="ECO:0000313" key="3">
    <source>
        <dbReference type="Proteomes" id="UP000192284"/>
    </source>
</evidence>
<dbReference type="PANTHER" id="PTHR33608">
    <property type="entry name" value="BLL2464 PROTEIN"/>
    <property type="match status" value="1"/>
</dbReference>
<evidence type="ECO:0000313" key="2">
    <source>
        <dbReference type="EMBL" id="ORA24291.1"/>
    </source>
</evidence>
<organism evidence="2 3">
    <name type="scientific">Mycobacterium angelicum</name>
    <dbReference type="NCBI Taxonomy" id="470074"/>
    <lineage>
        <taxon>Bacteria</taxon>
        <taxon>Bacillati</taxon>
        <taxon>Actinomycetota</taxon>
        <taxon>Actinomycetes</taxon>
        <taxon>Mycobacteriales</taxon>
        <taxon>Mycobacteriaceae</taxon>
        <taxon>Mycobacterium</taxon>
    </lineage>
</organism>
<sequence length="290" mass="31877">MGRLLNRAKSFFGTDTRGMLEGGRYALLHTRSLELDDLRPYVIGDDVRDIDWKASARSGSVLIKRFVTEKHHKILLVADTGRNMAALAASGEIKRVVATNLMGAIGLISMGRSDEVGMVFGDSRGSAMIRSRRGETHVESILERFHSTSSGDVGLSDIVSQLGFVARGHRRRVLLVVVSDEPEITPALDEVLKQLSGRHELIWLMIVDMPAIGSPVGEQDGFDVATGRFVLSGAAFGRRVLAAYRLAEQRRAARLEEFLATHNVRFVRVAGSAEIRSKMVEMTEAYRNAG</sequence>
<dbReference type="Pfam" id="PF01882">
    <property type="entry name" value="DUF58"/>
    <property type="match status" value="1"/>
</dbReference>
<dbReference type="OrthoDB" id="9776116at2"/>
<comment type="caution">
    <text evidence="2">The sequence shown here is derived from an EMBL/GenBank/DDBJ whole genome shotgun (WGS) entry which is preliminary data.</text>
</comment>
<proteinExistence type="predicted"/>
<dbReference type="RefSeq" id="WP_083112059.1">
    <property type="nucleotide sequence ID" value="NZ_JACKTS010000031.1"/>
</dbReference>
<dbReference type="Proteomes" id="UP000192284">
    <property type="component" value="Unassembled WGS sequence"/>
</dbReference>
<dbReference type="PANTHER" id="PTHR33608:SF6">
    <property type="entry name" value="BLL2464 PROTEIN"/>
    <property type="match status" value="1"/>
</dbReference>
<reference evidence="2 3" key="1">
    <citation type="submission" date="2017-02" db="EMBL/GenBank/DDBJ databases">
        <title>The new phylogeny of genus Mycobacterium.</title>
        <authorList>
            <person name="Tortoli E."/>
            <person name="Trovato A."/>
            <person name="Cirillo D.M."/>
        </authorList>
    </citation>
    <scope>NUCLEOTIDE SEQUENCE [LARGE SCALE GENOMIC DNA]</scope>
    <source>
        <strain evidence="2 3">DSM 45057</strain>
    </source>
</reference>
<keyword evidence="3" id="KW-1185">Reference proteome</keyword>
<dbReference type="AlphaFoldDB" id="A0A1X0A2J8"/>
<evidence type="ECO:0000259" key="1">
    <source>
        <dbReference type="Pfam" id="PF01882"/>
    </source>
</evidence>